<organism evidence="2">
    <name type="scientific">Brassica napus</name>
    <name type="common">Rape</name>
    <dbReference type="NCBI Taxonomy" id="3708"/>
    <lineage>
        <taxon>Eukaryota</taxon>
        <taxon>Viridiplantae</taxon>
        <taxon>Streptophyta</taxon>
        <taxon>Embryophyta</taxon>
        <taxon>Tracheophyta</taxon>
        <taxon>Spermatophyta</taxon>
        <taxon>Magnoliopsida</taxon>
        <taxon>eudicotyledons</taxon>
        <taxon>Gunneridae</taxon>
        <taxon>Pentapetalae</taxon>
        <taxon>rosids</taxon>
        <taxon>malvids</taxon>
        <taxon>Brassicales</taxon>
        <taxon>Brassicaceae</taxon>
        <taxon>Brassiceae</taxon>
        <taxon>Brassica</taxon>
    </lineage>
</organism>
<dbReference type="FunFam" id="2.40.40.20:FF:000003">
    <property type="entry name" value="Transitional endoplasmic reticulum ATPase"/>
    <property type="match status" value="1"/>
</dbReference>
<sequence length="294" mass="32976">MNLLCSLNPLTPTKNSASLSLQSTCSSYNNGKSTSNPINSRGLRVESSYTDTSLILSSRYFLWVCFSLIFQEGSAKRDFSTAILERKKAVNRLVVDEAINDDNSVVSLHPDTMEKLQLFRGDTVFLKVCAVNKAWRKNSLEGKHDLKQIPVLKGHANLLCIVPILSDVPEGTIFLFRALRVKLRSCECVSNCVCMDNFPMDTVGIALADDTCDEPKIMVNKVVRSNLRARFGDVISIHQCPDVKYSRRVHILPLDDTIEGVGGNIFDAYLKRECVLGVSPYIYLLVRYFATYLY</sequence>
<dbReference type="EMBL" id="HG994366">
    <property type="protein sequence ID" value="CAF1908980.1"/>
    <property type="molecule type" value="Genomic_DNA"/>
</dbReference>
<dbReference type="AlphaFoldDB" id="A0A816JVW8"/>
<dbReference type="Gene3D" id="2.40.40.20">
    <property type="match status" value="2"/>
</dbReference>
<feature type="domain" description="CDC48 N-terminal subdomain" evidence="1">
    <location>
        <begin position="92"/>
        <end position="151"/>
    </location>
</feature>
<feature type="domain" description="CDC48 N-terminal subdomain" evidence="1">
    <location>
        <begin position="182"/>
        <end position="243"/>
    </location>
</feature>
<proteinExistence type="predicted"/>
<evidence type="ECO:0000259" key="1">
    <source>
        <dbReference type="SMART" id="SM01073"/>
    </source>
</evidence>
<dbReference type="Gene3D" id="3.10.330.10">
    <property type="match status" value="1"/>
</dbReference>
<dbReference type="SUPFAM" id="SSF50692">
    <property type="entry name" value="ADC-like"/>
    <property type="match status" value="2"/>
</dbReference>
<reference evidence="2" key="1">
    <citation type="submission" date="2021-01" db="EMBL/GenBank/DDBJ databases">
        <authorList>
            <consortium name="Genoscope - CEA"/>
            <person name="William W."/>
        </authorList>
    </citation>
    <scope>NUCLEOTIDE SEQUENCE</scope>
</reference>
<dbReference type="InterPro" id="IPR003338">
    <property type="entry name" value="CDC4_N-term_subdom"/>
</dbReference>
<accession>A0A816JVW8</accession>
<dbReference type="Proteomes" id="UP001295469">
    <property type="component" value="Chromosome C02"/>
</dbReference>
<protein>
    <submittedName>
        <fullName evidence="2">(rape) hypothetical protein</fullName>
    </submittedName>
</protein>
<evidence type="ECO:0000313" key="2">
    <source>
        <dbReference type="EMBL" id="CAF1908980.1"/>
    </source>
</evidence>
<name>A0A816JVW8_BRANA</name>
<gene>
    <name evidence="2" type="ORF">DARMORV10_C02P29390.1</name>
</gene>
<dbReference type="InterPro" id="IPR009010">
    <property type="entry name" value="Asp_de-COase-like_dom_sf"/>
</dbReference>
<dbReference type="SMART" id="SM01073">
    <property type="entry name" value="CDC48_N"/>
    <property type="match status" value="2"/>
</dbReference>